<name>A0ABX2AZD3_9BACT</name>
<dbReference type="Proteomes" id="UP000820977">
    <property type="component" value="Unassembled WGS sequence"/>
</dbReference>
<evidence type="ECO:0000313" key="3">
    <source>
        <dbReference type="Proteomes" id="UP000820977"/>
    </source>
</evidence>
<protein>
    <recommendedName>
        <fullName evidence="1">BIG2 domain-containing protein</fullName>
    </recommendedName>
</protein>
<proteinExistence type="predicted"/>
<dbReference type="SUPFAM" id="SSF49373">
    <property type="entry name" value="Invasin/intimin cell-adhesion fragments"/>
    <property type="match status" value="3"/>
</dbReference>
<dbReference type="InterPro" id="IPR003343">
    <property type="entry name" value="Big_2"/>
</dbReference>
<dbReference type="Pfam" id="PF02368">
    <property type="entry name" value="Big_2"/>
    <property type="match status" value="1"/>
</dbReference>
<dbReference type="SMART" id="SM00635">
    <property type="entry name" value="BID_2"/>
    <property type="match status" value="2"/>
</dbReference>
<dbReference type="RefSeq" id="WP_172343868.1">
    <property type="nucleotide sequence ID" value="NZ_CATEIB010000105.1"/>
</dbReference>
<organism evidence="2 3">
    <name type="scientific">Xylanibacter caecicola</name>
    <dbReference type="NCBI Taxonomy" id="2736294"/>
    <lineage>
        <taxon>Bacteria</taxon>
        <taxon>Pseudomonadati</taxon>
        <taxon>Bacteroidota</taxon>
        <taxon>Bacteroidia</taxon>
        <taxon>Bacteroidales</taxon>
        <taxon>Prevotellaceae</taxon>
        <taxon>Xylanibacter</taxon>
    </lineage>
</organism>
<accession>A0ABX2AZD3</accession>
<feature type="domain" description="BIG2" evidence="1">
    <location>
        <begin position="369"/>
        <end position="443"/>
    </location>
</feature>
<evidence type="ECO:0000259" key="1">
    <source>
        <dbReference type="SMART" id="SM00635"/>
    </source>
</evidence>
<dbReference type="EMBL" id="JABKKJ010000002">
    <property type="protein sequence ID" value="NPE24373.1"/>
    <property type="molecule type" value="Genomic_DNA"/>
</dbReference>
<reference evidence="2 3" key="1">
    <citation type="submission" date="2020-05" db="EMBL/GenBank/DDBJ databases">
        <title>Distinct polysaccharide utilization as determinants for interspecies competition between intestinal Prevotella spp.</title>
        <authorList>
            <person name="Galvez E.J.C."/>
            <person name="Iljazovic A."/>
            <person name="Strowig T."/>
        </authorList>
    </citation>
    <scope>NUCLEOTIDE SEQUENCE [LARGE SCALE GENOMIC DNA]</scope>
    <source>
        <strain evidence="2 3">PCHR</strain>
    </source>
</reference>
<gene>
    <name evidence="2" type="ORF">HPS54_02360</name>
</gene>
<evidence type="ECO:0000313" key="2">
    <source>
        <dbReference type="EMBL" id="NPE24373.1"/>
    </source>
</evidence>
<feature type="domain" description="BIG2" evidence="1">
    <location>
        <begin position="183"/>
        <end position="261"/>
    </location>
</feature>
<dbReference type="InterPro" id="IPR008964">
    <property type="entry name" value="Invasin/intimin_cell_adhesion"/>
</dbReference>
<sequence>MNLFLHFRDLIKSRFSGGVICTLLLLLVSGTVSAEDAIYKVASTSSVTTTGNAPENSNATFKQTYTTKGQITKNNSATLTLTGFTGCTVTGIKLSMKSNKSDGAGTFTTKIGTNTIASIPNATTFNQWYDNTSYSTNYKDINVNILDDYKTYKIGENENIVIEIKATINSLYIDQYTITYTKQASAFNITETSATINAGETCDLSTKITKTEGYNGTITYSSDSESIATVDANGIITGIGEGTANITITASADGSFTEQSETFAITVVKPDLRKDPTFNWSLSSYEPYFDTENKTFPKLNYAEGFNEIITYSSNNEAVATINNNGEINILSAGETTITASFAGNDNWQESTASYILNIKKHITELSFGAETIYNVNLGEAFISPKATAALKNGKDYDGTITYSSSDTNIANINATTGEVEIKSAGTVTITATAEETNAWTEATTSYTLTVIDPNNQTVTFDYTDPASLGLTKPANSASTDITQDISKDIVTMSSTNGGTNTRIWNAKGECDLRVYKGGGSITYTVPNSYVITQIKFTYSSSDKGITTGGNFSSDKTLWTGNKNSVVFTANATARIKTATITYKKLPTVTVTDKKYTTYVTPRAVDFGSEVKAYIVNDVTADKVKTIQINNAPKGTPVIVYAENAGTYTLTEIDEATDDVTSNKLLASDGTIKGGNNIYAMAVKTLGVGFYKVSENVTIPAGKAYLVWEEAPAGNAKEFIPMGGETTGITNISGENGNAKKVYYNLNGMRIDKPQKGIYIVNGKKVIF</sequence>
<comment type="caution">
    <text evidence="2">The sequence shown here is derived from an EMBL/GenBank/DDBJ whole genome shotgun (WGS) entry which is preliminary data.</text>
</comment>
<keyword evidence="3" id="KW-1185">Reference proteome</keyword>
<dbReference type="Gene3D" id="2.60.40.1080">
    <property type="match status" value="3"/>
</dbReference>